<reference evidence="1" key="1">
    <citation type="submission" date="2022-12" db="EMBL/GenBank/DDBJ databases">
        <title>Reference genome sequencing for broad-spectrum identification of bacterial and archaeal isolates by mass spectrometry.</title>
        <authorList>
            <person name="Sekiguchi Y."/>
            <person name="Tourlousse D.M."/>
        </authorList>
    </citation>
    <scope>NUCLEOTIDE SEQUENCE</scope>
    <source>
        <strain evidence="1">14</strain>
    </source>
</reference>
<proteinExistence type="predicted"/>
<sequence>MEHPTATTVVLVGDDAGAALGELDGFANVRSASLAGRSDEEVTAWTASSSTPYVLHDHDPLQHVASAWAEFYDDLATLGVLELEIERTVDALEASAIAIPDYYVVLDPYALAPTVRHWWLGVIASASPMRVIPWGSEADASLAGLLRHLPTGRPWPDPSTWLPGVVTAVPDRVGLGD</sequence>
<evidence type="ECO:0000313" key="1">
    <source>
        <dbReference type="EMBL" id="GLI28168.1"/>
    </source>
</evidence>
<organism evidence="1 2">
    <name type="scientific">Agromyces rhizosphaerae</name>
    <dbReference type="NCBI Taxonomy" id="88374"/>
    <lineage>
        <taxon>Bacteria</taxon>
        <taxon>Bacillati</taxon>
        <taxon>Actinomycetota</taxon>
        <taxon>Actinomycetes</taxon>
        <taxon>Micrococcales</taxon>
        <taxon>Microbacteriaceae</taxon>
        <taxon>Agromyces</taxon>
    </lineage>
</organism>
<gene>
    <name evidence="1" type="ORF">ARHIZOSPH14_24100</name>
</gene>
<protein>
    <submittedName>
        <fullName evidence="1">Uncharacterized protein</fullName>
    </submittedName>
</protein>
<dbReference type="Proteomes" id="UP001144396">
    <property type="component" value="Unassembled WGS sequence"/>
</dbReference>
<dbReference type="EMBL" id="BSDP01000001">
    <property type="protein sequence ID" value="GLI28168.1"/>
    <property type="molecule type" value="Genomic_DNA"/>
</dbReference>
<keyword evidence="2" id="KW-1185">Reference proteome</keyword>
<dbReference type="RefSeq" id="WP_281885309.1">
    <property type="nucleotide sequence ID" value="NZ_BSDP01000001.1"/>
</dbReference>
<comment type="caution">
    <text evidence="1">The sequence shown here is derived from an EMBL/GenBank/DDBJ whole genome shotgun (WGS) entry which is preliminary data.</text>
</comment>
<evidence type="ECO:0000313" key="2">
    <source>
        <dbReference type="Proteomes" id="UP001144396"/>
    </source>
</evidence>
<accession>A0A9W6CTF5</accession>
<name>A0A9W6CTF5_9MICO</name>
<dbReference type="AlphaFoldDB" id="A0A9W6CTF5"/>